<gene>
    <name evidence="3 7" type="primary">coaBC</name>
    <name evidence="7" type="ORF">ISALK_11610</name>
</gene>
<keyword evidence="3" id="KW-0460">Magnesium</keyword>
<keyword evidence="3 4" id="KW-0288">FMN</keyword>
<comment type="caution">
    <text evidence="7">The sequence shown here is derived from an EMBL/GenBank/DDBJ whole genome shotgun (WGS) entry which is preliminary data.</text>
</comment>
<evidence type="ECO:0000259" key="6">
    <source>
        <dbReference type="Pfam" id="PF04127"/>
    </source>
</evidence>
<comment type="catalytic activity">
    <reaction evidence="3 4">
        <text>N-[(R)-4-phosphopantothenoyl]-L-cysteine + H(+) = (R)-4'-phosphopantetheine + CO2</text>
        <dbReference type="Rhea" id="RHEA:16793"/>
        <dbReference type="ChEBI" id="CHEBI:15378"/>
        <dbReference type="ChEBI" id="CHEBI:16526"/>
        <dbReference type="ChEBI" id="CHEBI:59458"/>
        <dbReference type="ChEBI" id="CHEBI:61723"/>
        <dbReference type="EC" id="4.1.1.36"/>
    </reaction>
</comment>
<dbReference type="NCBIfam" id="TIGR00521">
    <property type="entry name" value="coaBC_dfp"/>
    <property type="match status" value="1"/>
</dbReference>
<feature type="binding site" evidence="3">
    <location>
        <begin position="311"/>
        <end position="314"/>
    </location>
    <ligand>
        <name>CTP</name>
        <dbReference type="ChEBI" id="CHEBI:37563"/>
    </ligand>
</feature>
<keyword evidence="3" id="KW-0479">Metal-binding</keyword>
<dbReference type="InterPro" id="IPR005252">
    <property type="entry name" value="CoaBC"/>
</dbReference>
<feature type="binding site" evidence="3">
    <location>
        <position position="283"/>
    </location>
    <ligand>
        <name>CTP</name>
        <dbReference type="ChEBI" id="CHEBI:37563"/>
    </ligand>
</feature>
<feature type="binding site" evidence="3">
    <location>
        <position position="330"/>
    </location>
    <ligand>
        <name>CTP</name>
        <dbReference type="ChEBI" id="CHEBI:37563"/>
    </ligand>
</feature>
<evidence type="ECO:0000256" key="2">
    <source>
        <dbReference type="ARBA" id="ARBA00023239"/>
    </source>
</evidence>
<dbReference type="SUPFAM" id="SSF52507">
    <property type="entry name" value="Homo-oligomeric flavin-containing Cys decarboxylases, HFCD"/>
    <property type="match status" value="1"/>
</dbReference>
<name>A0AA43XNM1_9CLOT</name>
<evidence type="ECO:0000313" key="8">
    <source>
        <dbReference type="Proteomes" id="UP000449710"/>
    </source>
</evidence>
<dbReference type="GO" id="GO:0046872">
    <property type="term" value="F:metal ion binding"/>
    <property type="evidence" value="ECO:0007669"/>
    <property type="project" value="UniProtKB-KW"/>
</dbReference>
<dbReference type="Pfam" id="PF04127">
    <property type="entry name" value="DFP"/>
    <property type="match status" value="1"/>
</dbReference>
<dbReference type="GO" id="GO:0004632">
    <property type="term" value="F:phosphopantothenate--cysteine ligase activity"/>
    <property type="evidence" value="ECO:0007669"/>
    <property type="project" value="UniProtKB-UniRule"/>
</dbReference>
<dbReference type="Proteomes" id="UP000449710">
    <property type="component" value="Unassembled WGS sequence"/>
</dbReference>
<feature type="domain" description="DNA/pantothenate metabolism flavoprotein C-terminal" evidence="6">
    <location>
        <begin position="190"/>
        <end position="400"/>
    </location>
</feature>
<dbReference type="RefSeq" id="WP_160722497.1">
    <property type="nucleotide sequence ID" value="NZ_SUMG01000017.1"/>
</dbReference>
<dbReference type="Pfam" id="PF02441">
    <property type="entry name" value="Flavoprotein"/>
    <property type="match status" value="1"/>
</dbReference>
<proteinExistence type="inferred from homology"/>
<dbReference type="EC" id="4.1.1.36" evidence="3"/>
<dbReference type="InterPro" id="IPR003382">
    <property type="entry name" value="Flavoprotein"/>
</dbReference>
<organism evidence="7 8">
    <name type="scientific">Isachenkonia alkalipeptolytica</name>
    <dbReference type="NCBI Taxonomy" id="2565777"/>
    <lineage>
        <taxon>Bacteria</taxon>
        <taxon>Bacillati</taxon>
        <taxon>Bacillota</taxon>
        <taxon>Clostridia</taxon>
        <taxon>Eubacteriales</taxon>
        <taxon>Clostridiaceae</taxon>
        <taxon>Isachenkonia</taxon>
    </lineage>
</organism>
<feature type="binding site" evidence="3">
    <location>
        <position position="344"/>
    </location>
    <ligand>
        <name>CTP</name>
        <dbReference type="ChEBI" id="CHEBI:37563"/>
    </ligand>
</feature>
<evidence type="ECO:0000313" key="7">
    <source>
        <dbReference type="EMBL" id="NBG89135.1"/>
    </source>
</evidence>
<evidence type="ECO:0000259" key="5">
    <source>
        <dbReference type="Pfam" id="PF02441"/>
    </source>
</evidence>
<dbReference type="InterPro" id="IPR036551">
    <property type="entry name" value="Flavin_trans-like"/>
</dbReference>
<keyword evidence="1 3" id="KW-0210">Decarboxylase</keyword>
<feature type="binding site" evidence="3">
    <location>
        <position position="293"/>
    </location>
    <ligand>
        <name>CTP</name>
        <dbReference type="ChEBI" id="CHEBI:37563"/>
    </ligand>
</feature>
<dbReference type="GO" id="GO:0010181">
    <property type="term" value="F:FMN binding"/>
    <property type="evidence" value="ECO:0007669"/>
    <property type="project" value="UniProtKB-UniRule"/>
</dbReference>
<dbReference type="SUPFAM" id="SSF102645">
    <property type="entry name" value="CoaB-like"/>
    <property type="match status" value="1"/>
</dbReference>
<accession>A0AA43XNM1</accession>
<comment type="similarity">
    <text evidence="3 4">In the C-terminal section; belongs to the PPC synthetase family.</text>
</comment>
<comment type="function">
    <text evidence="3">Catalyzes two sequential steps in the biosynthesis of coenzyme A. In the first step cysteine is conjugated to 4'-phosphopantothenate to form 4-phosphopantothenoylcysteine. In the second step the latter compound is decarboxylated to form 4'-phosphopantotheine.</text>
</comment>
<keyword evidence="3" id="KW-0511">Multifunctional enzyme</keyword>
<dbReference type="AlphaFoldDB" id="A0AA43XNM1"/>
<dbReference type="Gene3D" id="3.40.50.10300">
    <property type="entry name" value="CoaB-like"/>
    <property type="match status" value="1"/>
</dbReference>
<dbReference type="GO" id="GO:0004633">
    <property type="term" value="F:phosphopantothenoylcysteine decarboxylase activity"/>
    <property type="evidence" value="ECO:0007669"/>
    <property type="project" value="UniProtKB-UniRule"/>
</dbReference>
<dbReference type="EC" id="6.3.2.5" evidence="3"/>
<dbReference type="PANTHER" id="PTHR14359:SF6">
    <property type="entry name" value="PHOSPHOPANTOTHENOYLCYSTEINE DECARBOXYLASE"/>
    <property type="match status" value="1"/>
</dbReference>
<comment type="catalytic activity">
    <reaction evidence="3 4">
        <text>(R)-4'-phosphopantothenate + L-cysteine + CTP = N-[(R)-4-phosphopantothenoyl]-L-cysteine + CMP + diphosphate + H(+)</text>
        <dbReference type="Rhea" id="RHEA:19397"/>
        <dbReference type="ChEBI" id="CHEBI:10986"/>
        <dbReference type="ChEBI" id="CHEBI:15378"/>
        <dbReference type="ChEBI" id="CHEBI:33019"/>
        <dbReference type="ChEBI" id="CHEBI:35235"/>
        <dbReference type="ChEBI" id="CHEBI:37563"/>
        <dbReference type="ChEBI" id="CHEBI:59458"/>
        <dbReference type="ChEBI" id="CHEBI:60377"/>
        <dbReference type="EC" id="6.3.2.5"/>
    </reaction>
</comment>
<comment type="pathway">
    <text evidence="3 4">Cofactor biosynthesis; coenzyme A biosynthesis; CoA from (R)-pantothenate: step 3/5.</text>
</comment>
<evidence type="ECO:0000256" key="3">
    <source>
        <dbReference type="HAMAP-Rule" id="MF_02225"/>
    </source>
</evidence>
<dbReference type="HAMAP" id="MF_02225">
    <property type="entry name" value="CoaBC"/>
    <property type="match status" value="1"/>
</dbReference>
<comment type="caution">
    <text evidence="3">Lacks conserved residue(s) required for the propagation of feature annotation.</text>
</comment>
<dbReference type="EMBL" id="SUMG01000017">
    <property type="protein sequence ID" value="NBG89135.1"/>
    <property type="molecule type" value="Genomic_DNA"/>
</dbReference>
<evidence type="ECO:0000256" key="4">
    <source>
        <dbReference type="RuleBase" id="RU364078"/>
    </source>
</evidence>
<dbReference type="Gene3D" id="3.40.50.1950">
    <property type="entry name" value="Flavin prenyltransferase-like"/>
    <property type="match status" value="1"/>
</dbReference>
<comment type="similarity">
    <text evidence="3 4">In the N-terminal section; belongs to the HFCD (homo-oligomeric flavin containing Cys decarboxylase) superfamily.</text>
</comment>
<feature type="region of interest" description="Phosphopantothenoylcysteine decarboxylase" evidence="3">
    <location>
        <begin position="1"/>
        <end position="194"/>
    </location>
</feature>
<dbReference type="PANTHER" id="PTHR14359">
    <property type="entry name" value="HOMO-OLIGOMERIC FLAVIN CONTAINING CYS DECARBOXYLASE FAMILY"/>
    <property type="match status" value="1"/>
</dbReference>
<feature type="binding site" evidence="3">
    <location>
        <position position="348"/>
    </location>
    <ligand>
        <name>CTP</name>
        <dbReference type="ChEBI" id="CHEBI:37563"/>
    </ligand>
</feature>
<keyword evidence="2 3" id="KW-0456">Lyase</keyword>
<dbReference type="InterPro" id="IPR007085">
    <property type="entry name" value="DNA/pantothenate-metab_flavo_C"/>
</dbReference>
<sequence length="409" mass="44935">MLKGKNVVLGVTGGIAAYKACEIISGLKKIGANIDVIMTRSATEFITPYTFQSLTGNAVVVNMFETPKYWDMEHISLAQKSDILLVAPATANLIGKVATGIADDMLSTTIMASDKPVVFAPAMNTKMFENPGVQENMKTLLKRGYHIIPPKGGMLACGDEGQGKLQEVSIILEELERIYDKELQRENKDLEGIKFLVTAGPTREIIDPVRFLSNHSTGKMGYEIAKAIIKRGGEVKLISGPSGLEAPEGADTVLVESAEEMFEAVQESYPWCDVLIKSAAVSDYRPKTREGQKVKKDSRKEEIQLTLVRNPDILFEMGKIKGPGKIHVGFAAETEKIKEHGEEKIQKKNLDFIVANDVTEEGAGFAHHTNIVHFIDKNGDHSKTEKVEKSAIAHEILDKVLLKKKSENS</sequence>
<keyword evidence="3 4" id="KW-0285">Flavoprotein</keyword>
<comment type="cofactor">
    <cofactor evidence="3">
        <name>FMN</name>
        <dbReference type="ChEBI" id="CHEBI:58210"/>
    </cofactor>
    <text evidence="3">Binds 1 FMN per subunit.</text>
</comment>
<dbReference type="InterPro" id="IPR035929">
    <property type="entry name" value="CoaB-like_sf"/>
</dbReference>
<feature type="active site" description="Proton donor" evidence="3">
    <location>
        <position position="157"/>
    </location>
</feature>
<feature type="domain" description="Flavoprotein" evidence="5">
    <location>
        <begin position="5"/>
        <end position="172"/>
    </location>
</feature>
<comment type="cofactor">
    <cofactor evidence="3">
        <name>Mg(2+)</name>
        <dbReference type="ChEBI" id="CHEBI:18420"/>
    </cofactor>
</comment>
<protein>
    <recommendedName>
        <fullName evidence="3">Coenzyme A biosynthesis bifunctional protein CoaBC</fullName>
    </recommendedName>
    <alternativeName>
        <fullName evidence="3">DNA/pantothenate metabolism flavoprotein</fullName>
    </alternativeName>
    <alternativeName>
        <fullName evidence="3">Phosphopantothenoylcysteine synthetase/decarboxylase</fullName>
        <shortName evidence="3">PPCS-PPCDC</shortName>
    </alternativeName>
    <domain>
        <recommendedName>
            <fullName evidence="3">Phosphopantothenoylcysteine decarboxylase</fullName>
            <shortName evidence="3">PPC decarboxylase</shortName>
            <shortName evidence="3">PPC-DC</shortName>
            <ecNumber evidence="3">4.1.1.36</ecNumber>
        </recommendedName>
        <alternativeName>
            <fullName evidence="3">CoaC</fullName>
        </alternativeName>
    </domain>
    <domain>
        <recommendedName>
            <fullName evidence="3">Phosphopantothenate--cysteine ligase</fullName>
            <ecNumber evidence="3">6.3.2.5</ecNumber>
        </recommendedName>
        <alternativeName>
            <fullName evidence="3">CoaB</fullName>
        </alternativeName>
        <alternativeName>
            <fullName evidence="3">Phosphopantothenoylcysteine synthetase</fullName>
            <shortName evidence="3">PPC synthetase</shortName>
            <shortName evidence="3">PPC-S</shortName>
        </alternativeName>
    </domain>
</protein>
<dbReference type="GO" id="GO:0015941">
    <property type="term" value="P:pantothenate catabolic process"/>
    <property type="evidence" value="ECO:0007669"/>
    <property type="project" value="InterPro"/>
</dbReference>
<feature type="region of interest" description="Phosphopantothenate--cysteine ligase" evidence="3">
    <location>
        <begin position="195"/>
        <end position="409"/>
    </location>
</feature>
<dbReference type="GO" id="GO:0071513">
    <property type="term" value="C:phosphopantothenoylcysteine decarboxylase complex"/>
    <property type="evidence" value="ECO:0007669"/>
    <property type="project" value="TreeGrafter"/>
</dbReference>
<dbReference type="GO" id="GO:0015937">
    <property type="term" value="P:coenzyme A biosynthetic process"/>
    <property type="evidence" value="ECO:0007669"/>
    <property type="project" value="UniProtKB-UniRule"/>
</dbReference>
<keyword evidence="3 4" id="KW-0436">Ligase</keyword>
<reference evidence="7 8" key="1">
    <citation type="submission" date="2019-04" db="EMBL/GenBank/DDBJ databases">
        <title>Isachenkonia alkalipeptolytica gen. nov. sp. nov. a new anaerobic, alkiliphilic organothrophic bacterium capable to reduce synthesized ferrihydrite isolated from a soda lake.</title>
        <authorList>
            <person name="Toshchakov S.V."/>
            <person name="Zavarzina D.G."/>
            <person name="Zhilina T.N."/>
            <person name="Kostrikina N.A."/>
            <person name="Kublanov I.V."/>
        </authorList>
    </citation>
    <scope>NUCLEOTIDE SEQUENCE [LARGE SCALE GENOMIC DNA]</scope>
    <source>
        <strain evidence="7 8">Z-1701</strain>
    </source>
</reference>
<comment type="function">
    <text evidence="4">Catalyzes two steps in the biosynthesis of coenzyme A. In the first step cysteine is conjugated to 4'-phosphopantothenate to form 4-phosphopantothenoylcysteine, in the latter compound is decarboxylated to form 4'-phosphopantotheine.</text>
</comment>
<evidence type="ECO:0000256" key="1">
    <source>
        <dbReference type="ARBA" id="ARBA00022793"/>
    </source>
</evidence>
<keyword evidence="8" id="KW-1185">Reference proteome</keyword>
<comment type="pathway">
    <text evidence="3 4">Cofactor biosynthesis; coenzyme A biosynthesis; CoA from (R)-pantothenate: step 2/5.</text>
</comment>